<organism evidence="2 3">
    <name type="scientific">Pelobates cultripes</name>
    <name type="common">Western spadefoot toad</name>
    <dbReference type="NCBI Taxonomy" id="61616"/>
    <lineage>
        <taxon>Eukaryota</taxon>
        <taxon>Metazoa</taxon>
        <taxon>Chordata</taxon>
        <taxon>Craniata</taxon>
        <taxon>Vertebrata</taxon>
        <taxon>Euteleostomi</taxon>
        <taxon>Amphibia</taxon>
        <taxon>Batrachia</taxon>
        <taxon>Anura</taxon>
        <taxon>Pelobatoidea</taxon>
        <taxon>Pelobatidae</taxon>
        <taxon>Pelobates</taxon>
    </lineage>
</organism>
<feature type="compositionally biased region" description="Polar residues" evidence="1">
    <location>
        <begin position="1"/>
        <end position="14"/>
    </location>
</feature>
<evidence type="ECO:0000313" key="3">
    <source>
        <dbReference type="Proteomes" id="UP001295444"/>
    </source>
</evidence>
<reference evidence="2" key="1">
    <citation type="submission" date="2022-03" db="EMBL/GenBank/DDBJ databases">
        <authorList>
            <person name="Alioto T."/>
            <person name="Alioto T."/>
            <person name="Gomez Garrido J."/>
        </authorList>
    </citation>
    <scope>NUCLEOTIDE SEQUENCE</scope>
</reference>
<name>A0AAD1RS39_PELCU</name>
<protein>
    <submittedName>
        <fullName evidence="2">Uncharacterized protein</fullName>
    </submittedName>
</protein>
<sequence length="60" mass="6555">CLADWHTSSFSNSTAHHHHQAENRAMIGINTNGPGTRPDQIGGVKDEAEHHNISGHKPHI</sequence>
<feature type="region of interest" description="Disordered" evidence="1">
    <location>
        <begin position="1"/>
        <end position="60"/>
    </location>
</feature>
<dbReference type="Proteomes" id="UP001295444">
    <property type="component" value="Chromosome 03"/>
</dbReference>
<gene>
    <name evidence="2" type="ORF">PECUL_23A045860</name>
</gene>
<proteinExistence type="predicted"/>
<dbReference type="AlphaFoldDB" id="A0AAD1RS39"/>
<evidence type="ECO:0000256" key="1">
    <source>
        <dbReference type="SAM" id="MobiDB-lite"/>
    </source>
</evidence>
<keyword evidence="3" id="KW-1185">Reference proteome</keyword>
<dbReference type="EMBL" id="OW240914">
    <property type="protein sequence ID" value="CAH2277143.1"/>
    <property type="molecule type" value="Genomic_DNA"/>
</dbReference>
<evidence type="ECO:0000313" key="2">
    <source>
        <dbReference type="EMBL" id="CAH2277143.1"/>
    </source>
</evidence>
<feature type="non-terminal residue" evidence="2">
    <location>
        <position position="1"/>
    </location>
</feature>
<accession>A0AAD1RS39</accession>